<evidence type="ECO:0000313" key="2">
    <source>
        <dbReference type="Proteomes" id="UP000321805"/>
    </source>
</evidence>
<evidence type="ECO:0008006" key="3">
    <source>
        <dbReference type="Google" id="ProtNLM"/>
    </source>
</evidence>
<proteinExistence type="predicted"/>
<name>A0A5B8U8H2_9ACTN</name>
<dbReference type="RefSeq" id="WP_146921777.1">
    <property type="nucleotide sequence ID" value="NZ_CP042430.1"/>
</dbReference>
<dbReference type="AlphaFoldDB" id="A0A5B8U8H2"/>
<reference evidence="1 2" key="1">
    <citation type="journal article" date="2018" name="J. Microbiol.">
        <title>Baekduia soli gen. nov., sp. nov., a novel bacterium isolated from the soil of Baekdu Mountain and proposal of a novel family name, Baekduiaceae fam. nov.</title>
        <authorList>
            <person name="An D.S."/>
            <person name="Siddiqi M.Z."/>
            <person name="Kim K.H."/>
            <person name="Yu H.S."/>
            <person name="Im W.T."/>
        </authorList>
    </citation>
    <scope>NUCLEOTIDE SEQUENCE [LARGE SCALE GENOMIC DNA]</scope>
    <source>
        <strain evidence="1 2">BR7-21</strain>
    </source>
</reference>
<dbReference type="KEGG" id="bsol:FSW04_18790"/>
<keyword evidence="2" id="KW-1185">Reference proteome</keyword>
<evidence type="ECO:0000313" key="1">
    <source>
        <dbReference type="EMBL" id="QEC49416.1"/>
    </source>
</evidence>
<protein>
    <recommendedName>
        <fullName evidence="3">DUF2867 domain-containing protein</fullName>
    </recommendedName>
</protein>
<accession>A0A5B8U8H2</accession>
<organism evidence="1 2">
    <name type="scientific">Baekduia soli</name>
    <dbReference type="NCBI Taxonomy" id="496014"/>
    <lineage>
        <taxon>Bacteria</taxon>
        <taxon>Bacillati</taxon>
        <taxon>Actinomycetota</taxon>
        <taxon>Thermoleophilia</taxon>
        <taxon>Solirubrobacterales</taxon>
        <taxon>Baekduiaceae</taxon>
        <taxon>Baekduia</taxon>
    </lineage>
</organism>
<dbReference type="OrthoDB" id="164904at2"/>
<sequence>MSDLPYIDTNVASVAATPEQAWSALLATLRGQMGGAGAVARALGCDPARASPEFDGRPGQTLPGFRVAHADPGHRLELRGRHRFSRYSLTFALHDGTVAAETRAAFPGVLGRLYRAAVIDSGAHRVITRRLVRQVARHA</sequence>
<dbReference type="Proteomes" id="UP000321805">
    <property type="component" value="Chromosome"/>
</dbReference>
<gene>
    <name evidence="1" type="ORF">FSW04_18790</name>
</gene>
<dbReference type="EMBL" id="CP042430">
    <property type="protein sequence ID" value="QEC49416.1"/>
    <property type="molecule type" value="Genomic_DNA"/>
</dbReference>